<dbReference type="PROSITE" id="PS01124">
    <property type="entry name" value="HTH_ARAC_FAMILY_2"/>
    <property type="match status" value="1"/>
</dbReference>
<dbReference type="EMBL" id="JAKPBZ010000115">
    <property type="protein sequence ID" value="MCL2895052.1"/>
    <property type="molecule type" value="Genomic_DNA"/>
</dbReference>
<feature type="domain" description="HTH araC/xylS-type" evidence="7">
    <location>
        <begin position="165"/>
        <end position="263"/>
    </location>
</feature>
<evidence type="ECO:0000256" key="1">
    <source>
        <dbReference type="ARBA" id="ARBA00008875"/>
    </source>
</evidence>
<dbReference type="Pfam" id="PF12833">
    <property type="entry name" value="HTH_18"/>
    <property type="match status" value="1"/>
</dbReference>
<dbReference type="SUPFAM" id="SSF51182">
    <property type="entry name" value="RmlC-like cupins"/>
    <property type="match status" value="1"/>
</dbReference>
<dbReference type="InterPro" id="IPR017853">
    <property type="entry name" value="GH"/>
</dbReference>
<evidence type="ECO:0000313" key="8">
    <source>
        <dbReference type="EMBL" id="MCL2895052.1"/>
    </source>
</evidence>
<keyword evidence="4" id="KW-0238">DNA-binding</keyword>
<keyword evidence="2" id="KW-0378">Hydrolase</keyword>
<evidence type="ECO:0000256" key="6">
    <source>
        <dbReference type="ARBA" id="ARBA00023295"/>
    </source>
</evidence>
<dbReference type="InterPro" id="IPR011051">
    <property type="entry name" value="RmlC_Cupin_sf"/>
</dbReference>
<evidence type="ECO:0000256" key="2">
    <source>
        <dbReference type="ARBA" id="ARBA00022801"/>
    </source>
</evidence>
<accession>A0ABT0MZN5</accession>
<keyword evidence="6" id="KW-0326">Glycosidase</keyword>
<dbReference type="InterPro" id="IPR049166">
    <property type="entry name" value="GH39_cat"/>
</dbReference>
<evidence type="ECO:0000313" key="9">
    <source>
        <dbReference type="Proteomes" id="UP001203069"/>
    </source>
</evidence>
<dbReference type="InterPro" id="IPR018060">
    <property type="entry name" value="HTH_AraC"/>
</dbReference>
<keyword evidence="5" id="KW-0804">Transcription</keyword>
<dbReference type="InterPro" id="IPR014710">
    <property type="entry name" value="RmlC-like_jellyroll"/>
</dbReference>
<dbReference type="PANTHER" id="PTHR43280:SF2">
    <property type="entry name" value="HTH-TYPE TRANSCRIPTIONAL REGULATOR EXSA"/>
    <property type="match status" value="1"/>
</dbReference>
<evidence type="ECO:0000256" key="4">
    <source>
        <dbReference type="ARBA" id="ARBA00023125"/>
    </source>
</evidence>
<dbReference type="Gene3D" id="2.60.40.1500">
    <property type="entry name" value="Glycosyl hydrolase domain, family 39"/>
    <property type="match status" value="1"/>
</dbReference>
<dbReference type="Gene3D" id="2.60.120.10">
    <property type="entry name" value="Jelly Rolls"/>
    <property type="match status" value="1"/>
</dbReference>
<sequence>MLKKIDLLDSSIEIITGTHKAEYFYPEIELIYVLEGNANVQLGSENYSLDKDDIILVNTSTPHVIIAFENSVLAKIKLSFFKICRVLKVDYLLFWCNTKVDNNLKYGELRKLLNALVLSHMESSGGESFKQYGLQYQLISFLIDNFKVNDEFHIQENIKTEKQLAFMISHIHTHYMEKITLDDIAKKLFKSVSSLSRFFVKTTGVSFVDYLKEFRIQKVTESLLYSNESITRIAVDNGFSSPSIMNKAFFDVYQMTPSEFRNKLKENVDHSSTNNIDKLSSDDKNKLKKRLKQEYNNEEKKHITIIADSKTAIDYKLYQNNILNVGSAFNLYASDIQEHVKFTIKELNVKYIKIWNVFSNRFTIKVDESNENLNFDNIDRIFDFCVENNILLFVDLGIRKETVMTGQHTYLYKSDEHITFNSSSEWCQFLSYFFRHLIKRYGSSVVGKWIFEFPCYVNDMPYYGDGNCDYSDVWKTGYGLIKSIIPECKIAGPGMVAFADKNRSELEIKKVIDTECIPDIFTMMLFPYINFPQGDEAQAKRLVNPDFFKNEIEVIKNTLEKFNFRNEFWVTEWNNSISNRNHIQDSCYRGTFSIKNILDTYDMIDAIGFWYASDLINVYFDSKDILNGSSGLLTKNGICKPAFHALNFLSRLGKSLIKKQENCIITTNNGTSFRILCYNNIDLSPSYFLKDENSYRPIDIENIFKSNEEINICIEIDNLSNETNFFIYQEIVNKHYGSIMDKWIELGCESELTLKETTYLKRICVPQVLKSKSKVVDNKLSLSLNLQPHEMRFIHIVIDD</sequence>
<evidence type="ECO:0000256" key="3">
    <source>
        <dbReference type="ARBA" id="ARBA00023015"/>
    </source>
</evidence>
<dbReference type="SUPFAM" id="SSF46689">
    <property type="entry name" value="Homeodomain-like"/>
    <property type="match status" value="2"/>
</dbReference>
<keyword evidence="3" id="KW-0805">Transcription regulation</keyword>
<evidence type="ECO:0000256" key="5">
    <source>
        <dbReference type="ARBA" id="ARBA00023163"/>
    </source>
</evidence>
<reference evidence="8 9" key="1">
    <citation type="submission" date="2022-02" db="EMBL/GenBank/DDBJ databases">
        <title>Description of Brenneria tiliae sp. nov. isolated from symptomatic Tilia x moltkei and Tilia x europaea trees in the UK.</title>
        <authorList>
            <person name="Kile H."/>
        </authorList>
    </citation>
    <scope>NUCLEOTIDE SEQUENCE [LARGE SCALE GENOMIC DNA]</scope>
    <source>
        <strain evidence="8 9">MC1SB4.1</strain>
    </source>
</reference>
<name>A0ABT0MZN5_9GAMM</name>
<dbReference type="Gene3D" id="1.10.10.60">
    <property type="entry name" value="Homeodomain-like"/>
    <property type="match status" value="2"/>
</dbReference>
<dbReference type="Pfam" id="PF01229">
    <property type="entry name" value="Glyco_hydro_39"/>
    <property type="match status" value="1"/>
</dbReference>
<organism evidence="8 9">
    <name type="scientific">Brenneria tiliae</name>
    <dbReference type="NCBI Taxonomy" id="2914984"/>
    <lineage>
        <taxon>Bacteria</taxon>
        <taxon>Pseudomonadati</taxon>
        <taxon>Pseudomonadota</taxon>
        <taxon>Gammaproteobacteria</taxon>
        <taxon>Enterobacterales</taxon>
        <taxon>Pectobacteriaceae</taxon>
        <taxon>Brenneria</taxon>
    </lineage>
</organism>
<dbReference type="Proteomes" id="UP001203069">
    <property type="component" value="Unassembled WGS sequence"/>
</dbReference>
<dbReference type="SMART" id="SM00342">
    <property type="entry name" value="HTH_ARAC"/>
    <property type="match status" value="1"/>
</dbReference>
<comment type="caution">
    <text evidence="8">The sequence shown here is derived from an EMBL/GenBank/DDBJ whole genome shotgun (WGS) entry which is preliminary data.</text>
</comment>
<dbReference type="SUPFAM" id="SSF51445">
    <property type="entry name" value="(Trans)glycosidases"/>
    <property type="match status" value="1"/>
</dbReference>
<gene>
    <name evidence="8" type="ORF">MFP26_20500</name>
</gene>
<evidence type="ECO:0000259" key="7">
    <source>
        <dbReference type="PROSITE" id="PS01124"/>
    </source>
</evidence>
<proteinExistence type="inferred from homology"/>
<dbReference type="PANTHER" id="PTHR43280">
    <property type="entry name" value="ARAC-FAMILY TRANSCRIPTIONAL REGULATOR"/>
    <property type="match status" value="1"/>
</dbReference>
<dbReference type="Gene3D" id="3.20.20.80">
    <property type="entry name" value="Glycosidases"/>
    <property type="match status" value="1"/>
</dbReference>
<dbReference type="InterPro" id="IPR009057">
    <property type="entry name" value="Homeodomain-like_sf"/>
</dbReference>
<protein>
    <submittedName>
        <fullName evidence="8">Helix-turn-helix domain-containing protein</fullName>
    </submittedName>
</protein>
<keyword evidence="9" id="KW-1185">Reference proteome</keyword>
<comment type="similarity">
    <text evidence="1">Belongs to the glycosyl hydrolase 39 family.</text>
</comment>
<dbReference type="RefSeq" id="WP_249246088.1">
    <property type="nucleotide sequence ID" value="NZ_JAKPBZ010000115.1"/>
</dbReference>
<dbReference type="SUPFAM" id="SSF51011">
    <property type="entry name" value="Glycosyl hydrolase domain"/>
    <property type="match status" value="1"/>
</dbReference>